<feature type="region of interest" description="Disordered" evidence="1">
    <location>
        <begin position="598"/>
        <end position="626"/>
    </location>
</feature>
<proteinExistence type="predicted"/>
<feature type="compositionally biased region" description="Polar residues" evidence="1">
    <location>
        <begin position="360"/>
        <end position="371"/>
    </location>
</feature>
<dbReference type="PANTHER" id="PTHR21254:SF1">
    <property type="entry name" value="C2 DOMAIN-CONTAINING PROTEIN 3"/>
    <property type="match status" value="1"/>
</dbReference>
<dbReference type="GO" id="GO:0060271">
    <property type="term" value="P:cilium assembly"/>
    <property type="evidence" value="ECO:0007669"/>
    <property type="project" value="TreeGrafter"/>
</dbReference>
<evidence type="ECO:0000256" key="1">
    <source>
        <dbReference type="SAM" id="MobiDB-lite"/>
    </source>
</evidence>
<sequence length="879" mass="96068">MSVLTKLDHLPLGRAQITKLSQLSPSHPIKGSFAVVSPTSEKLGELQVSLILEPLPELYNTSNSVPTTEGGSDAAAAQGNSKPQQPRHTQVTVEQESVHNSKATTLRGKEDHLLYQENSENMQDTFSAPHPHVILPDERLKLNPSNQPLSFPTSTDPKALPRRNTGVLSVYNPAAKDLLSALLDQGSKLRDAMVVSAMKSSPDIDIQLNKISHFIERDDFKAPTKSTKGLKSSFVPTPEDPHHFGSEVSGQQFGLNCEERAIQLLLGSADFSPGHFWDQTGSLWDSLSLGSEVYDSELGDPHYDQSLLERLFYTAPKSDSSLSDFLSDDDVKSSKKASKTETLKKTGPLNPQKDFPAFDQNVTETKPSCSPSAPPEDHREMALLTPLGTDRLALLQQIHLARVTIESLKIPPESIQISPRRKGLLGKPPRPMSIHKCTFFVEYHFPVRVSKDDKGHVSITTEAIRVASSKITDDVVKFQQRSVFSVWFGAMMIKHWWGSDLAFKIFMRKSTQKKPVAIGSAALQLRRVIEAELLSVSWEIPVEKEGDHTQVGPLKVSLQLLANNKDSACTVARSATAGHPAPAHALRSAQLGLQELSRTSANAESPVCPRRSPEDSQEAGVGSRDVAQPLRTVPAPAAQDVATHTAPAEEDGLLLHVLLMVPDGKDFVAEGSGLPSSCNVYLNCKLLSTEEATRSTVVWGTRQPAFNFSQASHVMPFSLTSKHLERLKNNVMIIEAWNKLGSPGCDKLLGLVKLPLHQFYISFKDPKISHLLLQAQYPVVAVDGHMPVVDVFTGSTSGSLRVILAMGSAEQIVALQRLKTEEGMAPPVTQRPPHSLDYPPSTKPTMSTVWGEADCYIQYHFPVQEPGCGALQGPGVYQD</sequence>
<evidence type="ECO:0000313" key="4">
    <source>
        <dbReference type="EMBL" id="KAI1242462.1"/>
    </source>
</evidence>
<reference evidence="3" key="1">
    <citation type="submission" date="2020-10" db="EMBL/GenBank/DDBJ databases">
        <title>Feather gene expression reveals the developmental basis of iridescence in African starlings.</title>
        <authorList>
            <person name="Rubenstein D.R."/>
        </authorList>
    </citation>
    <scope>NUCLEOTIDE SEQUENCE</scope>
    <source>
        <strain evidence="3">SS15</strain>
        <tissue evidence="3">Liver</tissue>
    </source>
</reference>
<dbReference type="Proteomes" id="UP000618051">
    <property type="component" value="Unassembled WGS sequence"/>
</dbReference>
<protein>
    <submittedName>
        <fullName evidence="4">C2 domain-containing protein 3</fullName>
    </submittedName>
</protein>
<feature type="domain" description="C2CD3 N-terminal C2" evidence="2">
    <location>
        <begin position="1"/>
        <end position="55"/>
    </location>
</feature>
<feature type="region of interest" description="Disordered" evidence="1">
    <location>
        <begin position="61"/>
        <end position="107"/>
    </location>
</feature>
<reference evidence="4" key="3">
    <citation type="submission" date="2022-01" db="EMBL/GenBank/DDBJ databases">
        <authorList>
            <person name="Rubenstein D.R."/>
        </authorList>
    </citation>
    <scope>NUCLEOTIDE SEQUENCE</scope>
    <source>
        <strain evidence="4">SS15</strain>
        <tissue evidence="4">Liver</tissue>
    </source>
</reference>
<dbReference type="EMBL" id="JADDUC010000351">
    <property type="protein sequence ID" value="KAG0114056.1"/>
    <property type="molecule type" value="Genomic_DNA"/>
</dbReference>
<dbReference type="PANTHER" id="PTHR21254">
    <property type="entry name" value="C2 DOMAIN-CONTAINING PROTEIN 3"/>
    <property type="match status" value="1"/>
</dbReference>
<reference evidence="4 5" key="2">
    <citation type="journal article" date="2021" name="J. Hered.">
        <title>Feather Gene Expression Elucidates the Developmental Basis of Plumage Iridescence in African Starlings.</title>
        <authorList>
            <person name="Rubenstein D.R."/>
            <person name="Corvelo A."/>
            <person name="MacManes M.D."/>
            <person name="Maia R."/>
            <person name="Narzisi G."/>
            <person name="Rousaki A."/>
            <person name="Vandenabeele P."/>
            <person name="Shawkey M.D."/>
            <person name="Solomon J."/>
        </authorList>
    </citation>
    <scope>NUCLEOTIDE SEQUENCE [LARGE SCALE GENOMIC DNA]</scope>
    <source>
        <strain evidence="4">SS15</strain>
    </source>
</reference>
<feature type="compositionally biased region" description="Polar residues" evidence="1">
    <location>
        <begin position="61"/>
        <end position="70"/>
    </location>
</feature>
<feature type="compositionally biased region" description="Polar residues" evidence="1">
    <location>
        <begin position="78"/>
        <end position="104"/>
    </location>
</feature>
<dbReference type="GO" id="GO:0034451">
    <property type="term" value="C:centriolar satellite"/>
    <property type="evidence" value="ECO:0007669"/>
    <property type="project" value="TreeGrafter"/>
</dbReference>
<feature type="region of interest" description="Disordered" evidence="1">
    <location>
        <begin position="318"/>
        <end position="378"/>
    </location>
</feature>
<dbReference type="EMBL" id="JADDUC020000002">
    <property type="protein sequence ID" value="KAI1242462.1"/>
    <property type="molecule type" value="Genomic_DNA"/>
</dbReference>
<feature type="non-terminal residue" evidence="3">
    <location>
        <position position="879"/>
    </location>
</feature>
<evidence type="ECO:0000313" key="5">
    <source>
        <dbReference type="Proteomes" id="UP000618051"/>
    </source>
</evidence>
<gene>
    <name evidence="4" type="ORF">IHE44_0006007</name>
    <name evidence="3" type="ORF">IHE44_009133</name>
</gene>
<organism evidence="3">
    <name type="scientific">Lamprotornis superbus</name>
    <dbReference type="NCBI Taxonomy" id="245042"/>
    <lineage>
        <taxon>Eukaryota</taxon>
        <taxon>Metazoa</taxon>
        <taxon>Chordata</taxon>
        <taxon>Craniata</taxon>
        <taxon>Vertebrata</taxon>
        <taxon>Euteleostomi</taxon>
        <taxon>Archelosauria</taxon>
        <taxon>Archosauria</taxon>
        <taxon>Dinosauria</taxon>
        <taxon>Saurischia</taxon>
        <taxon>Theropoda</taxon>
        <taxon>Coelurosauria</taxon>
        <taxon>Aves</taxon>
        <taxon>Neognathae</taxon>
        <taxon>Neoaves</taxon>
        <taxon>Telluraves</taxon>
        <taxon>Australaves</taxon>
        <taxon>Passeriformes</taxon>
        <taxon>Sturnidae</taxon>
        <taxon>Lamprotornis</taxon>
    </lineage>
</organism>
<keyword evidence="5" id="KW-1185">Reference proteome</keyword>
<dbReference type="AlphaFoldDB" id="A0A835NFJ2"/>
<feature type="compositionally biased region" description="Basic and acidic residues" evidence="1">
    <location>
        <begin position="329"/>
        <end position="344"/>
    </location>
</feature>
<dbReference type="InterPro" id="IPR057537">
    <property type="entry name" value="C2_C2CD3_N"/>
</dbReference>
<dbReference type="GO" id="GO:0005814">
    <property type="term" value="C:centriole"/>
    <property type="evidence" value="ECO:0007669"/>
    <property type="project" value="TreeGrafter"/>
</dbReference>
<dbReference type="GO" id="GO:0071539">
    <property type="term" value="P:protein localization to centrosome"/>
    <property type="evidence" value="ECO:0007669"/>
    <property type="project" value="TreeGrafter"/>
</dbReference>
<name>A0A835NFJ2_9PASS</name>
<accession>A0A835NFJ2</accession>
<dbReference type="GO" id="GO:0061511">
    <property type="term" value="P:centriole elongation"/>
    <property type="evidence" value="ECO:0007669"/>
    <property type="project" value="TreeGrafter"/>
</dbReference>
<comment type="caution">
    <text evidence="3">The sequence shown here is derived from an EMBL/GenBank/DDBJ whole genome shotgun (WGS) entry which is preliminary data.</text>
</comment>
<dbReference type="Pfam" id="PF25339">
    <property type="entry name" value="C2_C2CD3_N"/>
    <property type="match status" value="1"/>
</dbReference>
<evidence type="ECO:0000259" key="2">
    <source>
        <dbReference type="Pfam" id="PF25339"/>
    </source>
</evidence>
<feature type="region of interest" description="Disordered" evidence="1">
    <location>
        <begin position="824"/>
        <end position="843"/>
    </location>
</feature>
<dbReference type="OrthoDB" id="79771at2759"/>
<evidence type="ECO:0000313" key="3">
    <source>
        <dbReference type="EMBL" id="KAG0114056.1"/>
    </source>
</evidence>